<reference evidence="2 3" key="1">
    <citation type="submission" date="2018-03" db="EMBL/GenBank/DDBJ databases">
        <title>Draft Genome Sequences of the Obligatory Marine Myxobacteria Enhygromyxa salina SWB007.</title>
        <authorList>
            <person name="Poehlein A."/>
            <person name="Moghaddam J.A."/>
            <person name="Harms H."/>
            <person name="Alanjari M."/>
            <person name="Koenig G.M."/>
            <person name="Daniel R."/>
            <person name="Schaeberle T.F."/>
        </authorList>
    </citation>
    <scope>NUCLEOTIDE SEQUENCE [LARGE SCALE GENOMIC DNA]</scope>
    <source>
        <strain evidence="2 3">SWB007</strain>
    </source>
</reference>
<keyword evidence="1" id="KW-0472">Membrane</keyword>
<gene>
    <name evidence="2" type="ORF">ENSA7_54000</name>
</gene>
<organism evidence="2 3">
    <name type="scientific">Enhygromyxa salina</name>
    <dbReference type="NCBI Taxonomy" id="215803"/>
    <lineage>
        <taxon>Bacteria</taxon>
        <taxon>Pseudomonadati</taxon>
        <taxon>Myxococcota</taxon>
        <taxon>Polyangia</taxon>
        <taxon>Nannocystales</taxon>
        <taxon>Nannocystaceae</taxon>
        <taxon>Enhygromyxa</taxon>
    </lineage>
</organism>
<evidence type="ECO:0000256" key="1">
    <source>
        <dbReference type="SAM" id="Phobius"/>
    </source>
</evidence>
<dbReference type="RefSeq" id="WP_106092284.1">
    <property type="nucleotide sequence ID" value="NZ_PVNL01000110.1"/>
</dbReference>
<dbReference type="OrthoDB" id="5512508at2"/>
<feature type="transmembrane region" description="Helical" evidence="1">
    <location>
        <begin position="151"/>
        <end position="168"/>
    </location>
</feature>
<evidence type="ECO:0000313" key="3">
    <source>
        <dbReference type="Proteomes" id="UP000238823"/>
    </source>
</evidence>
<name>A0A2S9YDE4_9BACT</name>
<keyword evidence="1" id="KW-0812">Transmembrane</keyword>
<protein>
    <submittedName>
        <fullName evidence="2">Uncharacterized protein</fullName>
    </submittedName>
</protein>
<sequence>MDEPTETKALAKLPSGQAWRGDEHELRLAAAREAGLETEEVNEVEVGLFTEGFKAGMTLDDPADRAIVLRGRTVLREGQMSKALHPTLRFLAIPTDQVALRVTDGEFELRVSENAAEAAKPALDSARLVLRLWIGLGLVGMLAWYWFNLGWLAAILWGGALVGGGWVLRQGAVSGRALLGARLTVALAMLAQQEKLILPPSRGSRS</sequence>
<dbReference type="AlphaFoldDB" id="A0A2S9YDE4"/>
<comment type="caution">
    <text evidence="2">The sequence shown here is derived from an EMBL/GenBank/DDBJ whole genome shotgun (WGS) entry which is preliminary data.</text>
</comment>
<accession>A0A2S9YDE4</accession>
<feature type="transmembrane region" description="Helical" evidence="1">
    <location>
        <begin position="128"/>
        <end position="145"/>
    </location>
</feature>
<proteinExistence type="predicted"/>
<dbReference type="Proteomes" id="UP000238823">
    <property type="component" value="Unassembled WGS sequence"/>
</dbReference>
<keyword evidence="1" id="KW-1133">Transmembrane helix</keyword>
<evidence type="ECO:0000313" key="2">
    <source>
        <dbReference type="EMBL" id="PRQ03129.1"/>
    </source>
</evidence>
<dbReference type="EMBL" id="PVNL01000110">
    <property type="protein sequence ID" value="PRQ03129.1"/>
    <property type="molecule type" value="Genomic_DNA"/>
</dbReference>